<feature type="compositionally biased region" description="Low complexity" evidence="5">
    <location>
        <begin position="76"/>
        <end position="87"/>
    </location>
</feature>
<keyword evidence="4" id="KW-0175">Coiled coil</keyword>
<feature type="compositionally biased region" description="Polar residues" evidence="5">
    <location>
        <begin position="63"/>
        <end position="75"/>
    </location>
</feature>
<name>A0ABR1RC40_9PEZI</name>
<feature type="region of interest" description="Disordered" evidence="5">
    <location>
        <begin position="1"/>
        <end position="153"/>
    </location>
</feature>
<feature type="domain" description="Nucleoporin Nup54 alpha-helical" evidence="6">
    <location>
        <begin position="194"/>
        <end position="330"/>
    </location>
</feature>
<dbReference type="Proteomes" id="UP001396898">
    <property type="component" value="Unassembled WGS sequence"/>
</dbReference>
<dbReference type="PANTHER" id="PTHR13000:SF0">
    <property type="entry name" value="NUCLEOPORIN P54"/>
    <property type="match status" value="1"/>
</dbReference>
<keyword evidence="3" id="KW-0539">Nucleus</keyword>
<evidence type="ECO:0000256" key="3">
    <source>
        <dbReference type="ARBA" id="ARBA00023242"/>
    </source>
</evidence>
<feature type="compositionally biased region" description="Low complexity" evidence="5">
    <location>
        <begin position="42"/>
        <end position="62"/>
    </location>
</feature>
<evidence type="ECO:0000256" key="4">
    <source>
        <dbReference type="SAM" id="Coils"/>
    </source>
</evidence>
<evidence type="ECO:0000256" key="2">
    <source>
        <dbReference type="ARBA" id="ARBA00022448"/>
    </source>
</evidence>
<feature type="compositionally biased region" description="Low complexity" evidence="5">
    <location>
        <begin position="101"/>
        <end position="129"/>
    </location>
</feature>
<feature type="coiled-coil region" evidence="4">
    <location>
        <begin position="356"/>
        <end position="394"/>
    </location>
</feature>
<keyword evidence="2" id="KW-0813">Transport</keyword>
<gene>
    <name evidence="7" type="ORF">PG991_010616</name>
</gene>
<dbReference type="Gene3D" id="1.20.5.3600">
    <property type="match status" value="1"/>
</dbReference>
<dbReference type="Pfam" id="PF18570">
    <property type="entry name" value="Nup54_57_C"/>
    <property type="match status" value="1"/>
</dbReference>
<feature type="compositionally biased region" description="Low complexity" evidence="5">
    <location>
        <begin position="26"/>
        <end position="35"/>
    </location>
</feature>
<dbReference type="Pfam" id="PF13874">
    <property type="entry name" value="Nup54"/>
    <property type="match status" value="1"/>
</dbReference>
<feature type="compositionally biased region" description="Polar residues" evidence="5">
    <location>
        <begin position="130"/>
        <end position="153"/>
    </location>
</feature>
<comment type="subcellular location">
    <subcellularLocation>
        <location evidence="1">Nucleus</location>
    </subcellularLocation>
</comment>
<protein>
    <submittedName>
        <fullName evidence="7">Nucleoporin NUP57</fullName>
    </submittedName>
</protein>
<evidence type="ECO:0000313" key="7">
    <source>
        <dbReference type="EMBL" id="KAK8008065.1"/>
    </source>
</evidence>
<evidence type="ECO:0000256" key="1">
    <source>
        <dbReference type="ARBA" id="ARBA00004123"/>
    </source>
</evidence>
<keyword evidence="8" id="KW-1185">Reference proteome</keyword>
<proteinExistence type="predicted"/>
<feature type="compositionally biased region" description="Polar residues" evidence="5">
    <location>
        <begin position="88"/>
        <end position="100"/>
    </location>
</feature>
<dbReference type="PANTHER" id="PTHR13000">
    <property type="entry name" value="NUCLEOPORIN P54"/>
    <property type="match status" value="1"/>
</dbReference>
<dbReference type="InterPro" id="IPR025712">
    <property type="entry name" value="Nup54_alpha-helical_dom"/>
</dbReference>
<feature type="compositionally biased region" description="Polar residues" evidence="5">
    <location>
        <begin position="9"/>
        <end position="23"/>
    </location>
</feature>
<dbReference type="InterPro" id="IPR024864">
    <property type="entry name" value="Nup54/Nup57/Nup44"/>
</dbReference>
<reference evidence="7 8" key="1">
    <citation type="submission" date="2023-01" db="EMBL/GenBank/DDBJ databases">
        <title>Analysis of 21 Apiospora genomes using comparative genomics revels a genus with tremendous synthesis potential of carbohydrate active enzymes and secondary metabolites.</title>
        <authorList>
            <person name="Sorensen T."/>
        </authorList>
    </citation>
    <scope>NUCLEOTIDE SEQUENCE [LARGE SCALE GENOMIC DNA]</scope>
    <source>
        <strain evidence="7 8">CBS 20057</strain>
    </source>
</reference>
<accession>A0ABR1RC40</accession>
<dbReference type="EMBL" id="JAQQWI010000016">
    <property type="protein sequence ID" value="KAK8008065.1"/>
    <property type="molecule type" value="Genomic_DNA"/>
</dbReference>
<evidence type="ECO:0000256" key="5">
    <source>
        <dbReference type="SAM" id="MobiDB-lite"/>
    </source>
</evidence>
<evidence type="ECO:0000259" key="6">
    <source>
        <dbReference type="Pfam" id="PF13874"/>
    </source>
</evidence>
<sequence>MSLFAPKPAQSTGFGQQGTSSIFGQPAASTTTPAAGSNIFGQALQGQQNQQQQQQQQQQPQQSTNAFGGTSSLFGQPQQQQQQQQQPSFTASNPFQNLSGQQQQQEAYPQNLQQQQQQQQQQQPQQQSQLGASTQPNFRTSLWQPGQDSTHQKPITDQCVSIFQKWNPTSSDTVFKHYFYNKVDEAQVPFYQPGPNEDPREWEQAVRDKPGAGYVPVLATGFMHMAERLKSQRYNLSQLNNALHQINASLDAILSKHDLETSVRALNAKRKHALLRQRCIAIATKVQVLRNRGYALDTDEDELKSKLEALDRGLADPSLSARNEELWSRLIMLRNHADTLRDEINQRGGLGGEVISEEAEARAKKLLEDYDKQLQALKGMVEKVKEDYDEWEQERNPTDAR</sequence>
<dbReference type="Gene3D" id="1.20.5.490">
    <property type="entry name" value="Single helix bin"/>
    <property type="match status" value="1"/>
</dbReference>
<evidence type="ECO:0000313" key="8">
    <source>
        <dbReference type="Proteomes" id="UP001396898"/>
    </source>
</evidence>
<comment type="caution">
    <text evidence="7">The sequence shown here is derived from an EMBL/GenBank/DDBJ whole genome shotgun (WGS) entry which is preliminary data.</text>
</comment>
<organism evidence="7 8">
    <name type="scientific">Apiospora marii</name>
    <dbReference type="NCBI Taxonomy" id="335849"/>
    <lineage>
        <taxon>Eukaryota</taxon>
        <taxon>Fungi</taxon>
        <taxon>Dikarya</taxon>
        <taxon>Ascomycota</taxon>
        <taxon>Pezizomycotina</taxon>
        <taxon>Sordariomycetes</taxon>
        <taxon>Xylariomycetidae</taxon>
        <taxon>Amphisphaeriales</taxon>
        <taxon>Apiosporaceae</taxon>
        <taxon>Apiospora</taxon>
    </lineage>
</organism>